<proteinExistence type="predicted"/>
<dbReference type="AlphaFoldDB" id="A0A0C3FK62"/>
<feature type="non-terminal residue" evidence="1">
    <location>
        <position position="217"/>
    </location>
</feature>
<dbReference type="Proteomes" id="UP000054166">
    <property type="component" value="Unassembled WGS sequence"/>
</dbReference>
<name>A0A0C3FK62_PILCF</name>
<protein>
    <submittedName>
        <fullName evidence="1">Uncharacterized protein</fullName>
    </submittedName>
</protein>
<gene>
    <name evidence="1" type="ORF">PILCRDRAFT_53788</name>
</gene>
<keyword evidence="2" id="KW-1185">Reference proteome</keyword>
<feature type="non-terminal residue" evidence="1">
    <location>
        <position position="1"/>
    </location>
</feature>
<dbReference type="EMBL" id="KN833007">
    <property type="protein sequence ID" value="KIM79901.1"/>
    <property type="molecule type" value="Genomic_DNA"/>
</dbReference>
<accession>A0A0C3FK62</accession>
<evidence type="ECO:0000313" key="1">
    <source>
        <dbReference type="EMBL" id="KIM79901.1"/>
    </source>
</evidence>
<dbReference type="OrthoDB" id="2404451at2759"/>
<dbReference type="STRING" id="765440.A0A0C3FK62"/>
<dbReference type="HOGENOM" id="CLU_085135_0_1_1"/>
<evidence type="ECO:0000313" key="2">
    <source>
        <dbReference type="Proteomes" id="UP000054166"/>
    </source>
</evidence>
<organism evidence="1 2">
    <name type="scientific">Piloderma croceum (strain F 1598)</name>
    <dbReference type="NCBI Taxonomy" id="765440"/>
    <lineage>
        <taxon>Eukaryota</taxon>
        <taxon>Fungi</taxon>
        <taxon>Dikarya</taxon>
        <taxon>Basidiomycota</taxon>
        <taxon>Agaricomycotina</taxon>
        <taxon>Agaricomycetes</taxon>
        <taxon>Agaricomycetidae</taxon>
        <taxon>Atheliales</taxon>
        <taxon>Atheliaceae</taxon>
        <taxon>Piloderma</taxon>
    </lineage>
</organism>
<sequence>LVHLLNICLQFEISDEEIETVRAGMIKWVEDYERVLLPPNKNCNVPAPLANKIAISLATRYSITVSAARKYIPTQLSQWGKVCRLEGGDTMHARDLVCLSEKDRDASYYTQLIDVNARHRNADPVYKPKDFYRQLRNIVVINLPISEELHLTEPSILILAVIQSLKVETAPDAAGALHYKHSPAGIGALEVVDLATIQCSIGRVLDRDLWVIVDRSG</sequence>
<reference evidence="1 2" key="1">
    <citation type="submission" date="2014-04" db="EMBL/GenBank/DDBJ databases">
        <authorList>
            <consortium name="DOE Joint Genome Institute"/>
            <person name="Kuo A."/>
            <person name="Tarkka M."/>
            <person name="Buscot F."/>
            <person name="Kohler A."/>
            <person name="Nagy L.G."/>
            <person name="Floudas D."/>
            <person name="Copeland A."/>
            <person name="Barry K.W."/>
            <person name="Cichocki N."/>
            <person name="Veneault-Fourrey C."/>
            <person name="LaButti K."/>
            <person name="Lindquist E.A."/>
            <person name="Lipzen A."/>
            <person name="Lundell T."/>
            <person name="Morin E."/>
            <person name="Murat C."/>
            <person name="Sun H."/>
            <person name="Tunlid A."/>
            <person name="Henrissat B."/>
            <person name="Grigoriev I.V."/>
            <person name="Hibbett D.S."/>
            <person name="Martin F."/>
            <person name="Nordberg H.P."/>
            <person name="Cantor M.N."/>
            <person name="Hua S.X."/>
        </authorList>
    </citation>
    <scope>NUCLEOTIDE SEQUENCE [LARGE SCALE GENOMIC DNA]</scope>
    <source>
        <strain evidence="1 2">F 1598</strain>
    </source>
</reference>
<dbReference type="InParanoid" id="A0A0C3FK62"/>
<reference evidence="2" key="2">
    <citation type="submission" date="2015-01" db="EMBL/GenBank/DDBJ databases">
        <title>Evolutionary Origins and Diversification of the Mycorrhizal Mutualists.</title>
        <authorList>
            <consortium name="DOE Joint Genome Institute"/>
            <consortium name="Mycorrhizal Genomics Consortium"/>
            <person name="Kohler A."/>
            <person name="Kuo A."/>
            <person name="Nagy L.G."/>
            <person name="Floudas D."/>
            <person name="Copeland A."/>
            <person name="Barry K.W."/>
            <person name="Cichocki N."/>
            <person name="Veneault-Fourrey C."/>
            <person name="LaButti K."/>
            <person name="Lindquist E.A."/>
            <person name="Lipzen A."/>
            <person name="Lundell T."/>
            <person name="Morin E."/>
            <person name="Murat C."/>
            <person name="Riley R."/>
            <person name="Ohm R."/>
            <person name="Sun H."/>
            <person name="Tunlid A."/>
            <person name="Henrissat B."/>
            <person name="Grigoriev I.V."/>
            <person name="Hibbett D.S."/>
            <person name="Martin F."/>
        </authorList>
    </citation>
    <scope>NUCLEOTIDE SEQUENCE [LARGE SCALE GENOMIC DNA]</scope>
    <source>
        <strain evidence="2">F 1598</strain>
    </source>
</reference>